<evidence type="ECO:0000313" key="1">
    <source>
        <dbReference type="EMBL" id="ATY40927.1"/>
    </source>
</evidence>
<proteinExistence type="predicted"/>
<protein>
    <submittedName>
        <fullName evidence="1">Orf462</fullName>
    </submittedName>
</protein>
<reference evidence="1" key="1">
    <citation type="journal article" date="2017" name="Curr. Biol.">
        <title>A New Lineage of Eukaryotes Illuminates Early Mitochondrial Genome Reduction.</title>
        <authorList>
            <person name="Janouskovec J."/>
            <person name="Tikhonenkov D.V."/>
            <person name="Burki F."/>
            <person name="Howe A.T."/>
            <person name="Rohwer F.L."/>
            <person name="Mylnikov A.P."/>
            <person name="Keeling P.J."/>
        </authorList>
    </citation>
    <scope>NUCLEOTIDE SEQUENCE</scope>
    <source>
        <strain evidence="1">TD-1</strain>
    </source>
</reference>
<dbReference type="AlphaFoldDB" id="A0A2H4R8F3"/>
<geneLocation type="mitochondrion" evidence="1"/>
<dbReference type="RefSeq" id="YP_009446439.1">
    <property type="nucleotide sequence ID" value="NC_036491.1"/>
</dbReference>
<dbReference type="EMBL" id="MG202008">
    <property type="protein sequence ID" value="ATY40927.1"/>
    <property type="molecule type" value="Genomic_DNA"/>
</dbReference>
<gene>
    <name evidence="1" type="primary">orf462</name>
</gene>
<keyword evidence="1" id="KW-0496">Mitochondrion</keyword>
<accession>A0A2H4R8F3</accession>
<dbReference type="GeneID" id="35199371"/>
<organism evidence="1">
    <name type="scientific">Ancoracysta twista</name>
    <dbReference type="NCBI Taxonomy" id="2044563"/>
    <lineage>
        <taxon>Eukaryota</taxon>
        <taxon>Provora</taxon>
        <taxon>Nebulidia</taxon>
        <taxon>Nebulidea</taxon>
        <taxon>Nebulidida</taxon>
        <taxon>Nebulidae</taxon>
    </lineage>
</organism>
<name>A0A2H4R8F3_9EUKA</name>
<sequence>MNFYLSCLLTGGIAAIGCFFGCDDINQWIKNFESQINALYTIYGMPKSIESVALLAKDTVFTQVAQTFNPLLKLNADISAYHNLIFNTFPILNDQIKNQLLLLYNFQQTHIWQSENLNGILSFYKKTSEVLTGHPSANIFLNLSENLLAIQSQIQPFAEQILSKSPDYQKINDIAATIAQSEVFNKEISASFLAKVNDIVNHLTSQKNLNLNNGHIVSRFSNAAPNIPFGSDLGNIFGSFGDIHATKNTQQLSKLLSESHNLGKCFFEGEIKKYIEVADQKKEILWMPLVNLQDLSFNVNLMLPQWNEFNSFFSSIFNFMGYSNSGSFFKGALKYEYIFRNLTNSSVLARAEANWFSHFDIAYQDIVSYQNNLINLLDAVNAEIKLLEATPSNCANVVLNQWKTGLAPNNINIETETNLDNGKMFYYLISDYGMVDQNQICCGEKVVDSSGNFVKFKPVHDY</sequence>